<evidence type="ECO:0000259" key="1">
    <source>
        <dbReference type="Pfam" id="PF00501"/>
    </source>
</evidence>
<protein>
    <recommendedName>
        <fullName evidence="5">Acetoacetyl-CoA synthetase</fullName>
    </recommendedName>
</protein>
<name>A0AA38XMF2_9EURO</name>
<dbReference type="InterPro" id="IPR005914">
    <property type="entry name" value="Acac_CoA_synth"/>
</dbReference>
<dbReference type="Pfam" id="PF00501">
    <property type="entry name" value="AMP-binding"/>
    <property type="match status" value="2"/>
</dbReference>
<comment type="caution">
    <text evidence="3">The sequence shown here is derived from an EMBL/GenBank/DDBJ whole genome shotgun (WGS) entry which is preliminary data.</text>
</comment>
<dbReference type="GO" id="GO:0006629">
    <property type="term" value="P:lipid metabolic process"/>
    <property type="evidence" value="ECO:0007669"/>
    <property type="project" value="InterPro"/>
</dbReference>
<feature type="domain" description="AMP-binding enzyme C-terminal" evidence="2">
    <location>
        <begin position="591"/>
        <end position="667"/>
    </location>
</feature>
<dbReference type="Gene3D" id="3.40.50.12780">
    <property type="entry name" value="N-terminal domain of ligase-like"/>
    <property type="match status" value="1"/>
</dbReference>
<dbReference type="InterPro" id="IPR025110">
    <property type="entry name" value="AMP-bd_C"/>
</dbReference>
<dbReference type="InterPro" id="IPR000873">
    <property type="entry name" value="AMP-dep_synth/lig_dom"/>
</dbReference>
<gene>
    <name evidence="3" type="ORF">H2204_013985</name>
</gene>
<dbReference type="EMBL" id="JAPDRN010000168">
    <property type="protein sequence ID" value="KAJ9616190.1"/>
    <property type="molecule type" value="Genomic_DNA"/>
</dbReference>
<dbReference type="InterPro" id="IPR042099">
    <property type="entry name" value="ANL_N_sf"/>
</dbReference>
<evidence type="ECO:0000259" key="2">
    <source>
        <dbReference type="Pfam" id="PF13193"/>
    </source>
</evidence>
<evidence type="ECO:0000313" key="3">
    <source>
        <dbReference type="EMBL" id="KAJ9616190.1"/>
    </source>
</evidence>
<proteinExistence type="predicted"/>
<reference evidence="3" key="1">
    <citation type="submission" date="2022-10" db="EMBL/GenBank/DDBJ databases">
        <title>Culturing micro-colonial fungi from biological soil crusts in the Mojave desert and describing Neophaeococcomyces mojavensis, and introducing the new genera and species Taxawa tesnikishii.</title>
        <authorList>
            <person name="Kurbessoian T."/>
            <person name="Stajich J.E."/>
        </authorList>
    </citation>
    <scope>NUCLEOTIDE SEQUENCE</scope>
    <source>
        <strain evidence="3">TK_35</strain>
    </source>
</reference>
<feature type="domain" description="AMP-dependent synthetase/ligase" evidence="1">
    <location>
        <begin position="137"/>
        <end position="302"/>
    </location>
</feature>
<dbReference type="Gene3D" id="3.30.300.30">
    <property type="match status" value="1"/>
</dbReference>
<dbReference type="PANTHER" id="PTHR42921">
    <property type="entry name" value="ACETOACETYL-COA SYNTHETASE"/>
    <property type="match status" value="1"/>
</dbReference>
<dbReference type="AlphaFoldDB" id="A0AA38XMF2"/>
<accession>A0AA38XMF2</accession>
<keyword evidence="4" id="KW-1185">Reference proteome</keyword>
<evidence type="ECO:0008006" key="5">
    <source>
        <dbReference type="Google" id="ProtNLM"/>
    </source>
</evidence>
<evidence type="ECO:0000313" key="4">
    <source>
        <dbReference type="Proteomes" id="UP001172681"/>
    </source>
</evidence>
<dbReference type="NCBIfam" id="TIGR01217">
    <property type="entry name" value="ac_ac_CoA_syn"/>
    <property type="match status" value="1"/>
</dbReference>
<dbReference type="GO" id="GO:0030729">
    <property type="term" value="F:acetoacetate-CoA ligase activity"/>
    <property type="evidence" value="ECO:0007669"/>
    <property type="project" value="InterPro"/>
</dbReference>
<dbReference type="SUPFAM" id="SSF56801">
    <property type="entry name" value="Acetyl-CoA synthetase-like"/>
    <property type="match status" value="1"/>
</dbReference>
<sequence length="716" mass="79834">MDESIGPRLLWRRRNSPKTMMTKFREFVNKRHSLSLKDYYELWNYSIDDTTADAFWIDVFLFVGMKGDKSPTTALAPKVGKTAILLMDLYQLLQRKRSMYPPPIWFPELKLNFAEILMSNQDAANIVIHECCEGALEVRDVTWEQLTSQVTSVADAMRSSGITSGDRVAGVLSNRLETVVACLATLSIGAVWSTSSPDMGVEGILDRVRQIRPKILFVESDVLYNGKVIDLARKNRACAAKLLDLPEYLNMIVIQRRNVVHEESALKLTTWQAFLRRGRGRPLTFAKLPFSHPGFIVYSSGTVSNFWLLRNPLKLKFSQSGPPKCIVHSAAGLLLQTKKDAVLHVDMQPGDSILQYTTTGWIMWRNVLCGIGYGGRSVVYDGSPLRPSPLVLLQLVSKLKITHFGTSARFLTELKNCGLKPKDVIDLSCLRCVTSTGSTLNAEVSEWFYDVGFPSHVHLVSTSGGTDVASSLITGNPDLPLYAGEIQCESMGMEVDVADADADELISVKKIGKAGELICRKPFPSEPVYFWGSNHGDQYRSAYFERYGTSTWCQGDFVQRNPKTRGYIMLGRSDGVLNPSGVRFGSAEIYDVVEKIPGIADALCVGQRRPHDEDESVVLFVKMTRGQELTAELKSTIKAAIRKARTPRHVPKYIFRVPSIPYTMNGKKIELAVKGIISGRSTKATSSVANPDSFDHYKKFFEIEKEDQAQGVRAKL</sequence>
<dbReference type="Proteomes" id="UP001172681">
    <property type="component" value="Unassembled WGS sequence"/>
</dbReference>
<dbReference type="Pfam" id="PF13193">
    <property type="entry name" value="AMP-binding_C"/>
    <property type="match status" value="1"/>
</dbReference>
<dbReference type="PANTHER" id="PTHR42921:SF4">
    <property type="entry name" value="ACETOACETYL-COA SYNTHASE (AFU_ORTHOLOGUE AFUA_8G04770)"/>
    <property type="match status" value="1"/>
</dbReference>
<organism evidence="3 4">
    <name type="scientific">Knufia peltigerae</name>
    <dbReference type="NCBI Taxonomy" id="1002370"/>
    <lineage>
        <taxon>Eukaryota</taxon>
        <taxon>Fungi</taxon>
        <taxon>Dikarya</taxon>
        <taxon>Ascomycota</taxon>
        <taxon>Pezizomycotina</taxon>
        <taxon>Eurotiomycetes</taxon>
        <taxon>Chaetothyriomycetidae</taxon>
        <taxon>Chaetothyriales</taxon>
        <taxon>Trichomeriaceae</taxon>
        <taxon>Knufia</taxon>
    </lineage>
</organism>
<dbReference type="InterPro" id="IPR045851">
    <property type="entry name" value="AMP-bd_C_sf"/>
</dbReference>
<dbReference type="NCBIfam" id="NF002937">
    <property type="entry name" value="PRK03584.1"/>
    <property type="match status" value="1"/>
</dbReference>
<feature type="domain" description="AMP-dependent synthetase/ligase" evidence="1">
    <location>
        <begin position="321"/>
        <end position="522"/>
    </location>
</feature>